<reference evidence="2" key="4">
    <citation type="submission" date="2023-12" db="EMBL/GenBank/DDBJ databases">
        <authorList>
            <person name="Sun Q."/>
            <person name="Inoue M."/>
        </authorList>
    </citation>
    <scope>NUCLEOTIDE SEQUENCE</scope>
    <source>
        <strain evidence="2">JCM 10667</strain>
    </source>
</reference>
<reference evidence="2" key="1">
    <citation type="journal article" date="2014" name="Int. J. Syst. Evol. Microbiol.">
        <title>Complete genome of a new Firmicutes species belonging to the dominant human colonic microbiota ('Ruminococcus bicirculans') reveals two chromosomes and a selective capacity to utilize plant glucans.</title>
        <authorList>
            <consortium name="NISC Comparative Sequencing Program"/>
            <person name="Wegmann U."/>
            <person name="Louis P."/>
            <person name="Goesmann A."/>
            <person name="Henrissat B."/>
            <person name="Duncan S.H."/>
            <person name="Flint H.J."/>
        </authorList>
    </citation>
    <scope>NUCLEOTIDE SEQUENCE</scope>
    <source>
        <strain evidence="2">JCM 10667</strain>
    </source>
</reference>
<name>A0A7W7MW85_9ACTN</name>
<evidence type="ECO:0000313" key="4">
    <source>
        <dbReference type="Proteomes" id="UP000549343"/>
    </source>
</evidence>
<dbReference type="AlphaFoldDB" id="A0A7W7MW85"/>
<dbReference type="EMBL" id="JACHMV010000001">
    <property type="protein sequence ID" value="MBB4772595.1"/>
    <property type="molecule type" value="Genomic_DNA"/>
</dbReference>
<keyword evidence="1" id="KW-0175">Coiled coil</keyword>
<evidence type="ECO:0000313" key="3">
    <source>
        <dbReference type="EMBL" id="MBB4772595.1"/>
    </source>
</evidence>
<gene>
    <name evidence="3" type="ORF">F4557_001013</name>
    <name evidence="2" type="ORF">GCM10009546_66740</name>
</gene>
<evidence type="ECO:0000313" key="5">
    <source>
        <dbReference type="Proteomes" id="UP001501427"/>
    </source>
</evidence>
<dbReference type="Proteomes" id="UP000549343">
    <property type="component" value="Unassembled WGS sequence"/>
</dbReference>
<evidence type="ECO:0008006" key="6">
    <source>
        <dbReference type="Google" id="ProtNLM"/>
    </source>
</evidence>
<dbReference type="Proteomes" id="UP001501427">
    <property type="component" value="Unassembled WGS sequence"/>
</dbReference>
<comment type="caution">
    <text evidence="3">The sequence shown here is derived from an EMBL/GenBank/DDBJ whole genome shotgun (WGS) entry which is preliminary data.</text>
</comment>
<evidence type="ECO:0000256" key="1">
    <source>
        <dbReference type="SAM" id="Coils"/>
    </source>
</evidence>
<reference evidence="3 4" key="3">
    <citation type="submission" date="2020-08" db="EMBL/GenBank/DDBJ databases">
        <title>Sequencing the genomes of 1000 actinobacteria strains.</title>
        <authorList>
            <person name="Klenk H.-P."/>
        </authorList>
    </citation>
    <scope>NUCLEOTIDE SEQUENCE [LARGE SCALE GENOMIC DNA]</scope>
    <source>
        <strain evidence="3 4">DSM 44772</strain>
    </source>
</reference>
<organism evidence="3 4">
    <name type="scientific">Actinomadura livida</name>
    <dbReference type="NCBI Taxonomy" id="79909"/>
    <lineage>
        <taxon>Bacteria</taxon>
        <taxon>Bacillati</taxon>
        <taxon>Actinomycetota</taxon>
        <taxon>Actinomycetes</taxon>
        <taxon>Streptosporangiales</taxon>
        <taxon>Thermomonosporaceae</taxon>
        <taxon>Actinomadura</taxon>
    </lineage>
</organism>
<evidence type="ECO:0000313" key="2">
    <source>
        <dbReference type="EMBL" id="GAA0595266.1"/>
    </source>
</evidence>
<proteinExistence type="predicted"/>
<protein>
    <recommendedName>
        <fullName evidence="6">DUF892 family protein</fullName>
    </recommendedName>
</protein>
<sequence length="175" mass="19352">MATSETRTFLAIYLNDHLAGAAAGVELARRTAHARRNSADAERLERLAEDIAADRGALLAILRSLEMPVRRYKSVATWAAEKAARLKLNGRLRSRSPLSDLVELEALRLAVEGKAAGWRTLLSLVDREPALDVEKLRTLLERAEAQITVLEELRVKTVEEVFGDRTVRAATVTTP</sequence>
<reference evidence="5" key="2">
    <citation type="journal article" date="2019" name="Int. J. Syst. Evol. Microbiol.">
        <title>The Global Catalogue of Microorganisms (GCM) 10K type strain sequencing project: providing services to taxonomists for standard genome sequencing and annotation.</title>
        <authorList>
            <consortium name="The Broad Institute Genomics Platform"/>
            <consortium name="The Broad Institute Genome Sequencing Center for Infectious Disease"/>
            <person name="Wu L."/>
            <person name="Ma J."/>
        </authorList>
    </citation>
    <scope>NUCLEOTIDE SEQUENCE [LARGE SCALE GENOMIC DNA]</scope>
    <source>
        <strain evidence="5">JCM 10667</strain>
    </source>
</reference>
<keyword evidence="5" id="KW-1185">Reference proteome</keyword>
<dbReference type="RefSeq" id="WP_184880134.1">
    <property type="nucleotide sequence ID" value="NZ_BAAAHD010000082.1"/>
</dbReference>
<feature type="coiled-coil region" evidence="1">
    <location>
        <begin position="133"/>
        <end position="160"/>
    </location>
</feature>
<accession>A0A7W7MW85</accession>
<dbReference type="EMBL" id="BAAAHD010000082">
    <property type="protein sequence ID" value="GAA0595266.1"/>
    <property type="molecule type" value="Genomic_DNA"/>
</dbReference>